<dbReference type="PROSITE" id="PS50042">
    <property type="entry name" value="CNMP_BINDING_3"/>
    <property type="match status" value="1"/>
</dbReference>
<comment type="catalytic activity">
    <reaction evidence="12">
        <text>K(+)(in) + H(+)(out) = K(+)(out) + H(+)(in)</text>
        <dbReference type="Rhea" id="RHEA:29467"/>
        <dbReference type="ChEBI" id="CHEBI:15378"/>
        <dbReference type="ChEBI" id="CHEBI:29103"/>
    </reaction>
</comment>
<dbReference type="Pfam" id="PF00999">
    <property type="entry name" value="Na_H_Exchanger"/>
    <property type="match status" value="1"/>
</dbReference>
<evidence type="ECO:0000256" key="2">
    <source>
        <dbReference type="ARBA" id="ARBA00022448"/>
    </source>
</evidence>
<evidence type="ECO:0000256" key="7">
    <source>
        <dbReference type="ARBA" id="ARBA00023053"/>
    </source>
</evidence>
<evidence type="ECO:0000256" key="9">
    <source>
        <dbReference type="ARBA" id="ARBA00023136"/>
    </source>
</evidence>
<feature type="transmembrane region" description="Helical" evidence="13">
    <location>
        <begin position="147"/>
        <end position="170"/>
    </location>
</feature>
<evidence type="ECO:0000256" key="5">
    <source>
        <dbReference type="ARBA" id="ARBA00022958"/>
    </source>
</evidence>
<comment type="caution">
    <text evidence="15">The sequence shown here is derived from an EMBL/GenBank/DDBJ whole genome shotgun (WGS) entry which is preliminary data.</text>
</comment>
<dbReference type="GO" id="GO:0051453">
    <property type="term" value="P:regulation of intracellular pH"/>
    <property type="evidence" value="ECO:0007669"/>
    <property type="project" value="TreeGrafter"/>
</dbReference>
<dbReference type="PANTHER" id="PTHR10110:SF193">
    <property type="entry name" value="SODIUM_HYDROGEN EXCHANGER"/>
    <property type="match status" value="1"/>
</dbReference>
<evidence type="ECO:0000313" key="16">
    <source>
        <dbReference type="Proteomes" id="UP000634136"/>
    </source>
</evidence>
<dbReference type="GO" id="GO:0098719">
    <property type="term" value="P:sodium ion import across plasma membrane"/>
    <property type="evidence" value="ECO:0007669"/>
    <property type="project" value="TreeGrafter"/>
</dbReference>
<feature type="transmembrane region" description="Helical" evidence="13">
    <location>
        <begin position="91"/>
        <end position="114"/>
    </location>
</feature>
<organism evidence="15 16">
    <name type="scientific">Senna tora</name>
    <dbReference type="NCBI Taxonomy" id="362788"/>
    <lineage>
        <taxon>Eukaryota</taxon>
        <taxon>Viridiplantae</taxon>
        <taxon>Streptophyta</taxon>
        <taxon>Embryophyta</taxon>
        <taxon>Tracheophyta</taxon>
        <taxon>Spermatophyta</taxon>
        <taxon>Magnoliopsida</taxon>
        <taxon>eudicotyledons</taxon>
        <taxon>Gunneridae</taxon>
        <taxon>Pentapetalae</taxon>
        <taxon>rosids</taxon>
        <taxon>fabids</taxon>
        <taxon>Fabales</taxon>
        <taxon>Fabaceae</taxon>
        <taxon>Caesalpinioideae</taxon>
        <taxon>Cassia clade</taxon>
        <taxon>Senna</taxon>
    </lineage>
</organism>
<evidence type="ECO:0000313" key="15">
    <source>
        <dbReference type="EMBL" id="KAF7807296.1"/>
    </source>
</evidence>
<keyword evidence="10" id="KW-0739">Sodium transport</keyword>
<keyword evidence="16" id="KW-1185">Reference proteome</keyword>
<protein>
    <submittedName>
        <fullName evidence="15">Sodium/hydrogen exchanger 2-like</fullName>
    </submittedName>
</protein>
<evidence type="ECO:0000259" key="14">
    <source>
        <dbReference type="PROSITE" id="PS50042"/>
    </source>
</evidence>
<dbReference type="GO" id="GO:0015386">
    <property type="term" value="F:potassium:proton antiporter activity"/>
    <property type="evidence" value="ECO:0007669"/>
    <property type="project" value="TreeGrafter"/>
</dbReference>
<reference evidence="15" key="1">
    <citation type="submission" date="2020-09" db="EMBL/GenBank/DDBJ databases">
        <title>Genome-Enabled Discovery of Anthraquinone Biosynthesis in Senna tora.</title>
        <authorList>
            <person name="Kang S.-H."/>
            <person name="Pandey R.P."/>
            <person name="Lee C.-M."/>
            <person name="Sim J.-S."/>
            <person name="Jeong J.-T."/>
            <person name="Choi B.-S."/>
            <person name="Jung M."/>
            <person name="Ginzburg D."/>
            <person name="Zhao K."/>
            <person name="Won S.Y."/>
            <person name="Oh T.-J."/>
            <person name="Yu Y."/>
            <person name="Kim N.-H."/>
            <person name="Lee O.R."/>
            <person name="Lee T.-H."/>
            <person name="Bashyal P."/>
            <person name="Kim T.-S."/>
            <person name="Lee W.-H."/>
            <person name="Kawkins C."/>
            <person name="Kim C.-K."/>
            <person name="Kim J.S."/>
            <person name="Ahn B.O."/>
            <person name="Rhee S.Y."/>
            <person name="Sohng J.K."/>
        </authorList>
    </citation>
    <scope>NUCLEOTIDE SEQUENCE</scope>
    <source>
        <tissue evidence="15">Leaf</tissue>
    </source>
</reference>
<keyword evidence="5" id="KW-0630">Potassium</keyword>
<dbReference type="InterPro" id="IPR000595">
    <property type="entry name" value="cNMP-bd_dom"/>
</dbReference>
<comment type="catalytic activity">
    <reaction evidence="11">
        <text>Na(+)(in) + H(+)(out) = Na(+)(out) + H(+)(in)</text>
        <dbReference type="Rhea" id="RHEA:29419"/>
        <dbReference type="ChEBI" id="CHEBI:15378"/>
        <dbReference type="ChEBI" id="CHEBI:29101"/>
    </reaction>
</comment>
<dbReference type="GO" id="GO:0005886">
    <property type="term" value="C:plasma membrane"/>
    <property type="evidence" value="ECO:0007669"/>
    <property type="project" value="TreeGrafter"/>
</dbReference>
<evidence type="ECO:0000256" key="8">
    <source>
        <dbReference type="ARBA" id="ARBA00023065"/>
    </source>
</evidence>
<evidence type="ECO:0000256" key="3">
    <source>
        <dbReference type="ARBA" id="ARBA00022538"/>
    </source>
</evidence>
<evidence type="ECO:0000256" key="1">
    <source>
        <dbReference type="ARBA" id="ARBA00004141"/>
    </source>
</evidence>
<keyword evidence="7" id="KW-0915">Sodium</keyword>
<keyword evidence="9 13" id="KW-0472">Membrane</keyword>
<evidence type="ECO:0000256" key="13">
    <source>
        <dbReference type="SAM" id="Phobius"/>
    </source>
</evidence>
<evidence type="ECO:0000256" key="6">
    <source>
        <dbReference type="ARBA" id="ARBA00022989"/>
    </source>
</evidence>
<dbReference type="AlphaFoldDB" id="A0A834SQ18"/>
<name>A0A834SQ18_9FABA</name>
<dbReference type="Proteomes" id="UP000634136">
    <property type="component" value="Unassembled WGS sequence"/>
</dbReference>
<evidence type="ECO:0000256" key="12">
    <source>
        <dbReference type="ARBA" id="ARBA00047912"/>
    </source>
</evidence>
<gene>
    <name evidence="15" type="ORF">G2W53_039457</name>
</gene>
<dbReference type="Gene3D" id="6.10.140.1330">
    <property type="match status" value="1"/>
</dbReference>
<dbReference type="InterPro" id="IPR006153">
    <property type="entry name" value="Cation/H_exchanger_TM"/>
</dbReference>
<dbReference type="OrthoDB" id="196264at2759"/>
<keyword evidence="8" id="KW-0406">Ion transport</keyword>
<sequence length="205" mass="22904">MDDLSARTKVAEALTRIVGERQRDTEKRSAILGALMVSGDQTDRGFHSPLLVDGCETTIMTLAFKFLTENPLALAQLKVKKKQFFRNFMEINLYGVVGSMISFFIISLGSIQLLKNLDIGYLELGDYFGKFLPYCSPLFQKKACDCIFVYLVALGAVFLATDLVCTLQVLNQEETPLLYNLVFGEGVVNDATSVNKSSRFFLRKP</sequence>
<evidence type="ECO:0000256" key="10">
    <source>
        <dbReference type="ARBA" id="ARBA00023201"/>
    </source>
</evidence>
<evidence type="ECO:0000256" key="11">
    <source>
        <dbReference type="ARBA" id="ARBA00047524"/>
    </source>
</evidence>
<keyword evidence="2" id="KW-0813">Transport</keyword>
<keyword evidence="4 13" id="KW-0812">Transmembrane</keyword>
<evidence type="ECO:0000256" key="4">
    <source>
        <dbReference type="ARBA" id="ARBA00022692"/>
    </source>
</evidence>
<accession>A0A834SQ18</accession>
<keyword evidence="3" id="KW-0633">Potassium transport</keyword>
<dbReference type="EMBL" id="JAAIUW010000012">
    <property type="protein sequence ID" value="KAF7807296.1"/>
    <property type="molecule type" value="Genomic_DNA"/>
</dbReference>
<feature type="domain" description="Cyclic nucleotide-binding" evidence="14">
    <location>
        <begin position="102"/>
        <end position="130"/>
    </location>
</feature>
<dbReference type="PANTHER" id="PTHR10110">
    <property type="entry name" value="SODIUM/HYDROGEN EXCHANGER"/>
    <property type="match status" value="1"/>
</dbReference>
<dbReference type="GO" id="GO:0015385">
    <property type="term" value="F:sodium:proton antiporter activity"/>
    <property type="evidence" value="ECO:0007669"/>
    <property type="project" value="InterPro"/>
</dbReference>
<comment type="subcellular location">
    <subcellularLocation>
        <location evidence="1">Membrane</location>
        <topology evidence="1">Multi-pass membrane protein</topology>
    </subcellularLocation>
</comment>
<dbReference type="InterPro" id="IPR018422">
    <property type="entry name" value="Cation/H_exchanger_CPA1"/>
</dbReference>
<proteinExistence type="predicted"/>
<keyword evidence="6 13" id="KW-1133">Transmembrane helix</keyword>